<name>A0ABU2JN60_9ACTN</name>
<keyword evidence="1 3" id="KW-0808">Transferase</keyword>
<comment type="caution">
    <text evidence="3">The sequence shown here is derived from an EMBL/GenBank/DDBJ whole genome shotgun (WGS) entry which is preliminary data.</text>
</comment>
<dbReference type="EC" id="2.1.-.-" evidence="3"/>
<feature type="domain" description="Methyltransferase" evidence="2">
    <location>
        <begin position="40"/>
        <end position="132"/>
    </location>
</feature>
<dbReference type="EMBL" id="JAVREO010000004">
    <property type="protein sequence ID" value="MDT0266420.1"/>
    <property type="molecule type" value="Genomic_DNA"/>
</dbReference>
<evidence type="ECO:0000313" key="4">
    <source>
        <dbReference type="Proteomes" id="UP001183410"/>
    </source>
</evidence>
<evidence type="ECO:0000256" key="1">
    <source>
        <dbReference type="ARBA" id="ARBA00022679"/>
    </source>
</evidence>
<dbReference type="CDD" id="cd02440">
    <property type="entry name" value="AdoMet_MTases"/>
    <property type="match status" value="1"/>
</dbReference>
<gene>
    <name evidence="3" type="ORF">RM844_08935</name>
</gene>
<dbReference type="InterPro" id="IPR029063">
    <property type="entry name" value="SAM-dependent_MTases_sf"/>
</dbReference>
<dbReference type="Gene3D" id="3.40.50.150">
    <property type="entry name" value="Vaccinia Virus protein VP39"/>
    <property type="match status" value="1"/>
</dbReference>
<dbReference type="Proteomes" id="UP001183410">
    <property type="component" value="Unassembled WGS sequence"/>
</dbReference>
<protein>
    <submittedName>
        <fullName evidence="3">Class I SAM-dependent methyltransferase</fullName>
        <ecNumber evidence="3">2.1.-.-</ecNumber>
    </submittedName>
</protein>
<keyword evidence="4" id="KW-1185">Reference proteome</keyword>
<evidence type="ECO:0000313" key="3">
    <source>
        <dbReference type="EMBL" id="MDT0266420.1"/>
    </source>
</evidence>
<dbReference type="SUPFAM" id="SSF53335">
    <property type="entry name" value="S-adenosyl-L-methionine-dependent methyltransferases"/>
    <property type="match status" value="1"/>
</dbReference>
<dbReference type="PANTHER" id="PTHR43861">
    <property type="entry name" value="TRANS-ACONITATE 2-METHYLTRANSFERASE-RELATED"/>
    <property type="match status" value="1"/>
</dbReference>
<dbReference type="GO" id="GO:0032259">
    <property type="term" value="P:methylation"/>
    <property type="evidence" value="ECO:0007669"/>
    <property type="project" value="UniProtKB-KW"/>
</dbReference>
<organism evidence="3 4">
    <name type="scientific">Streptomyces chisholmiae</name>
    <dbReference type="NCBI Taxonomy" id="3075540"/>
    <lineage>
        <taxon>Bacteria</taxon>
        <taxon>Bacillati</taxon>
        <taxon>Actinomycetota</taxon>
        <taxon>Actinomycetes</taxon>
        <taxon>Kitasatosporales</taxon>
        <taxon>Streptomycetaceae</taxon>
        <taxon>Streptomyces</taxon>
    </lineage>
</organism>
<dbReference type="RefSeq" id="WP_311666437.1">
    <property type="nucleotide sequence ID" value="NZ_JAVREO010000004.1"/>
</dbReference>
<dbReference type="GO" id="GO:0008168">
    <property type="term" value="F:methyltransferase activity"/>
    <property type="evidence" value="ECO:0007669"/>
    <property type="project" value="UniProtKB-KW"/>
</dbReference>
<dbReference type="Pfam" id="PF13649">
    <property type="entry name" value="Methyltransf_25"/>
    <property type="match status" value="1"/>
</dbReference>
<dbReference type="InterPro" id="IPR041698">
    <property type="entry name" value="Methyltransf_25"/>
</dbReference>
<accession>A0ABU2JN60</accession>
<proteinExistence type="predicted"/>
<reference evidence="4" key="1">
    <citation type="submission" date="2023-07" db="EMBL/GenBank/DDBJ databases">
        <title>30 novel species of actinomycetes from the DSMZ collection.</title>
        <authorList>
            <person name="Nouioui I."/>
        </authorList>
    </citation>
    <scope>NUCLEOTIDE SEQUENCE [LARGE SCALE GENOMIC DNA]</scope>
    <source>
        <strain evidence="4">DSM 44915</strain>
    </source>
</reference>
<evidence type="ECO:0000259" key="2">
    <source>
        <dbReference type="Pfam" id="PF13649"/>
    </source>
</evidence>
<sequence length="249" mass="27219">MVDHQFADARLAALYDRFHPWESRGDFPFYLPRLLAARSVLDIGCGTGLLLHRARAAGHTGRLCGLDPAVGMLELARRRGDVEWVAGDLESFDRPGEFDLAVMTGHAFQALVTDEEIRGALAAVGELLTADGLFAFETREPAARAWAGWTPEHAVTVRDEHGAEVTMSHRVHTPVEGDTVTFDTTYTSPDWPRPETSRSTLRFLTAPALDARLAEAGLAVVERYGDWSGGPHTAGSPEIITFARRAATR</sequence>
<keyword evidence="3" id="KW-0489">Methyltransferase</keyword>